<keyword evidence="4" id="KW-0493">Microtubule</keyword>
<evidence type="ECO:0000256" key="6">
    <source>
        <dbReference type="ARBA" id="ARBA00022741"/>
    </source>
</evidence>
<feature type="domain" description="Dynein heavy chain linker" evidence="16">
    <location>
        <begin position="1343"/>
        <end position="1747"/>
    </location>
</feature>
<proteinExistence type="inferred from homology"/>
<comment type="subcellular location">
    <subcellularLocation>
        <location evidence="1">Cytoplasm</location>
        <location evidence="1">Cytoskeleton</location>
        <location evidence="1">Cilium axoneme</location>
    </subcellularLocation>
</comment>
<dbReference type="InterPro" id="IPR013594">
    <property type="entry name" value="Dynein_heavy_tail"/>
</dbReference>
<keyword evidence="13" id="KW-0966">Cell projection</keyword>
<dbReference type="InterPro" id="IPR042228">
    <property type="entry name" value="Dynein_linker_3"/>
</dbReference>
<dbReference type="PANTHER" id="PTHR46532">
    <property type="entry name" value="MALE FERTILITY FACTOR KL5"/>
    <property type="match status" value="1"/>
</dbReference>
<organism evidence="17 18">
    <name type="scientific">Perkinsus olseni</name>
    <name type="common">Perkinsus atlanticus</name>
    <dbReference type="NCBI Taxonomy" id="32597"/>
    <lineage>
        <taxon>Eukaryota</taxon>
        <taxon>Sar</taxon>
        <taxon>Alveolata</taxon>
        <taxon>Perkinsozoa</taxon>
        <taxon>Perkinsea</taxon>
        <taxon>Perkinsida</taxon>
        <taxon>Perkinsidae</taxon>
        <taxon>Perkinsus</taxon>
    </lineage>
</organism>
<dbReference type="Gene3D" id="1.20.58.1120">
    <property type="match status" value="1"/>
</dbReference>
<dbReference type="InterPro" id="IPR026983">
    <property type="entry name" value="DHC"/>
</dbReference>
<evidence type="ECO:0000256" key="10">
    <source>
        <dbReference type="ARBA" id="ARBA00023069"/>
    </source>
</evidence>
<keyword evidence="12" id="KW-0206">Cytoskeleton</keyword>
<dbReference type="Proteomes" id="UP000553632">
    <property type="component" value="Unassembled WGS sequence"/>
</dbReference>
<dbReference type="GO" id="GO:0005524">
    <property type="term" value="F:ATP binding"/>
    <property type="evidence" value="ECO:0007669"/>
    <property type="project" value="UniProtKB-KW"/>
</dbReference>
<feature type="domain" description="Dynein heavy chain tail" evidence="15">
    <location>
        <begin position="239"/>
        <end position="813"/>
    </location>
</feature>
<sequence length="1822" mass="208984">MGSFPDLGEAKTLGSPSAKESSDFNSPDEALLRLVPYSGLNAERKIRRLVELRASRLIVALADCSSFDIMGEGEGGLDKRVEFVLRRIYAVFGYSKYDKFKSTILNQKEDSPLRAIETFLDDPEVPPPLATAEVEISADNMVDSIIVQELSKRLLENIDSLLNGAYCSALSNPLNQRGWSDLISKDLLGKFYGFLSTLHVTHGLMDGRTVLPLPPRESIQTTPPSDGPGMQETIAKDRIHALESSLITWTKQVKHVLKQEPEAALKDPTRNPEPMVEVEFWKLKANNLNSVHDQLEAEELRRVLSILKENKSTYVEPFRRLQEEVERARDEANDNVKFLSSLTKYFEKLASDAVDFADLEKLFDPILHTILLVWKHSKYYNTPARLVVLMRQICNSIIAQACRFVNGPQVFAMIANEEANEAVEKLEKTLEICTAFRDKYFFYRDVAEQQGKEGGWRIQTSALFVRLDAFRERCRDILDFTKTIVQFFKLERVEIGGTKGRELTASLQQIFEEFKQAVEVFQAVSYDIMDVGARAFDHDFYKFRSAVKNLDQRLGAVLGSGFDDLDTIPGRLKLFDAFEGLLERAILQDELERRFAALLGQYHEDLIEVQRLYLDNKMKICSATDDAPLFENMPPVAGAIYWARSLRSRVAGPMPKILVYSEMVKEQPDDFAEVERLHSALCKILDEFEQQMFEGWEADCVDSAKEKLKMRLLRRLEKTGTLKVNFDPQLVRLLREVRYFLLFGLEVPEAALEMYQRANTYREWTGRLDVVVQKYNSVLTELLPVEEPLFADRIQKMDTTLSPGLVDLRWNREDRIPDFITLAEGVIGDVSSVVDVVKSNLRKISAILARWCQAPLLERKPKPMSAEDFDSIHKAAVGVKLHMMTEDGKEIHKLIKDSSEALKVSKTAETWKSYVDFVNNIVIEGLVSAVAVSLQYLCEILDPLIIARNEMQPLFDVKIELQDSEIVFEPAFTLASGSQGSLCLRGVIDGWLKDFFAIGTVMQRLDSGTGDYLNELKEHFQMQCLLALVSELIDNTEMKCLEYRQKFLEHSFLWLDSIQDSFNNFLADGAKDLVENFEEEGVAFNEIMAMIGVDLGEPIPPMEKFDKAVTRFTQMKTSISNLKTPVDIHWLRINIQPVKIHLVQFAGKWEYTYTNYLQEFCEGRIGSLCRFIDKVNDGLTQHSPADDPENEKLLYATMTHIRDVKLAMEATKLLFNPIREQVQTLKKHGVVLPEEQLQELDLAPARWEEVIRAAFDEKEKILPLQSAEMLKIRRKIDAFAGEVAEYRSTFLRECPFAAEHTYEEAYGKLDDFYERTMAMVERAKEYNNLELLFDMAMSGYRELKDSQEDLVLLKNLWDAIALINFTFEDWNSTLWDRINTDDLLMRVKELGTQVKAMPKEIRGWKLYAWLQDIVKNMSTVLPLISDLHSETMRDRHWNQLMDVTGTTFTKGPEFCFKDLLDLELYKFADDVSEIVDQSVKEAKIEKKLSTIRTTWTKLTLEFDHSREDCPLLKELGEVVEILESHSLEMMGMVSQGRFIEFCQAVVDEWSTKLRTVDSVLTVWQKVQRNWCRLEPIFMLSDDIRSQLPEDSKRFEALDAEWKDLMVDASQSSNAVEICCAEGREEVLHRLNEAIEACEKSLNDYLEQKKKAFPRFYFVANQALLDILSNGNRPLKVAEYLGDCFDGVKSLNFEKDPVNGRIGTGIISKDKEYVPFYEDVVLEGAVETYLTNLESHIRCTLRDILDNARATAENWEVDKPREIWLQDYCAQLALVTTQLVWTEETARAFDELEGGSETAMKDYKRVCDDRIEKLIKQVVGEKG</sequence>
<dbReference type="Gene3D" id="1.20.140.100">
    <property type="entry name" value="Dynein heavy chain, N-terminal domain 2"/>
    <property type="match status" value="1"/>
</dbReference>
<dbReference type="EMBL" id="JABANO010022786">
    <property type="protein sequence ID" value="KAF4724605.1"/>
    <property type="molecule type" value="Genomic_DNA"/>
</dbReference>
<dbReference type="FunFam" id="1.10.287.2620:FF:000002">
    <property type="entry name" value="Dynein heavy chain 2, axonemal"/>
    <property type="match status" value="1"/>
</dbReference>
<keyword evidence="10" id="KW-0969">Cilium</keyword>
<keyword evidence="18" id="KW-1185">Reference proteome</keyword>
<keyword evidence="7" id="KW-0067">ATP-binding</keyword>
<dbReference type="PANTHER" id="PTHR46532:SF11">
    <property type="entry name" value="DYNEIN AXONEMAL HEAVY CHAIN 12"/>
    <property type="match status" value="1"/>
</dbReference>
<evidence type="ECO:0000256" key="4">
    <source>
        <dbReference type="ARBA" id="ARBA00022701"/>
    </source>
</evidence>
<keyword evidence="9" id="KW-0175">Coiled coil</keyword>
<feature type="region of interest" description="Disordered" evidence="14">
    <location>
        <begin position="1"/>
        <end position="25"/>
    </location>
</feature>
<dbReference type="GO" id="GO:0051959">
    <property type="term" value="F:dynein light intermediate chain binding"/>
    <property type="evidence" value="ECO:0007669"/>
    <property type="project" value="InterPro"/>
</dbReference>
<dbReference type="Pfam" id="PF08385">
    <property type="entry name" value="DHC_N1"/>
    <property type="match status" value="1"/>
</dbReference>
<comment type="similarity">
    <text evidence="2">Belongs to the dynein heavy chain family.</text>
</comment>
<reference evidence="17 18" key="1">
    <citation type="submission" date="2020-04" db="EMBL/GenBank/DDBJ databases">
        <title>Perkinsus olseni comparative genomics.</title>
        <authorList>
            <person name="Bogema D.R."/>
        </authorList>
    </citation>
    <scope>NUCLEOTIDE SEQUENCE [LARGE SCALE GENOMIC DNA]</scope>
    <source>
        <strain evidence="17 18">ATCC PRA-207</strain>
    </source>
</reference>
<evidence type="ECO:0000256" key="12">
    <source>
        <dbReference type="ARBA" id="ARBA00023212"/>
    </source>
</evidence>
<dbReference type="GO" id="GO:0045505">
    <property type="term" value="F:dynein intermediate chain binding"/>
    <property type="evidence" value="ECO:0007669"/>
    <property type="project" value="InterPro"/>
</dbReference>
<accession>A0A7J6RWE7</accession>
<gene>
    <name evidence="17" type="ORF">FOZ63_020142</name>
</gene>
<evidence type="ECO:0000256" key="2">
    <source>
        <dbReference type="ARBA" id="ARBA00008887"/>
    </source>
</evidence>
<keyword evidence="6" id="KW-0547">Nucleotide-binding</keyword>
<dbReference type="GO" id="GO:0005858">
    <property type="term" value="C:axonemal dynein complex"/>
    <property type="evidence" value="ECO:0007669"/>
    <property type="project" value="TreeGrafter"/>
</dbReference>
<protein>
    <recommendedName>
        <fullName evidence="19">Dynein heavy chain 1, axonemal</fullName>
    </recommendedName>
</protein>
<dbReference type="InterPro" id="IPR042222">
    <property type="entry name" value="Dynein_2_N"/>
</dbReference>
<evidence type="ECO:0000256" key="14">
    <source>
        <dbReference type="SAM" id="MobiDB-lite"/>
    </source>
</evidence>
<dbReference type="InterPro" id="IPR013602">
    <property type="entry name" value="Dynein_heavy_linker"/>
</dbReference>
<evidence type="ECO:0000256" key="13">
    <source>
        <dbReference type="ARBA" id="ARBA00023273"/>
    </source>
</evidence>
<evidence type="ECO:0000256" key="1">
    <source>
        <dbReference type="ARBA" id="ARBA00004430"/>
    </source>
</evidence>
<evidence type="ECO:0000256" key="9">
    <source>
        <dbReference type="ARBA" id="ARBA00023054"/>
    </source>
</evidence>
<dbReference type="Pfam" id="PF08393">
    <property type="entry name" value="DHC_N2"/>
    <property type="match status" value="1"/>
</dbReference>
<keyword evidence="8" id="KW-0243">Dynein</keyword>
<name>A0A7J6RWE7_PEROL</name>
<keyword evidence="11" id="KW-0505">Motor protein</keyword>
<evidence type="ECO:0000256" key="7">
    <source>
        <dbReference type="ARBA" id="ARBA00022840"/>
    </source>
</evidence>
<evidence type="ECO:0000259" key="15">
    <source>
        <dbReference type="Pfam" id="PF08385"/>
    </source>
</evidence>
<evidence type="ECO:0000313" key="18">
    <source>
        <dbReference type="Proteomes" id="UP000553632"/>
    </source>
</evidence>
<evidence type="ECO:0000259" key="16">
    <source>
        <dbReference type="Pfam" id="PF08393"/>
    </source>
</evidence>
<evidence type="ECO:0000256" key="8">
    <source>
        <dbReference type="ARBA" id="ARBA00023017"/>
    </source>
</evidence>
<feature type="compositionally biased region" description="Polar residues" evidence="14">
    <location>
        <begin position="14"/>
        <end position="25"/>
    </location>
</feature>
<dbReference type="Gene3D" id="3.20.180.20">
    <property type="entry name" value="Dynein heavy chain, N-terminal domain 2"/>
    <property type="match status" value="1"/>
</dbReference>
<dbReference type="OMA" id="AMITEIM"/>
<dbReference type="Gene3D" id="1.10.287.2620">
    <property type="match status" value="1"/>
</dbReference>
<evidence type="ECO:0000256" key="3">
    <source>
        <dbReference type="ARBA" id="ARBA00022490"/>
    </source>
</evidence>
<evidence type="ECO:0000256" key="11">
    <source>
        <dbReference type="ARBA" id="ARBA00023175"/>
    </source>
</evidence>
<evidence type="ECO:0008006" key="19">
    <source>
        <dbReference type="Google" id="ProtNLM"/>
    </source>
</evidence>
<dbReference type="GO" id="GO:0007018">
    <property type="term" value="P:microtubule-based movement"/>
    <property type="evidence" value="ECO:0007669"/>
    <property type="project" value="InterPro"/>
</dbReference>
<dbReference type="GO" id="GO:0005874">
    <property type="term" value="C:microtubule"/>
    <property type="evidence" value="ECO:0007669"/>
    <property type="project" value="UniProtKB-KW"/>
</dbReference>
<keyword evidence="3" id="KW-0963">Cytoplasm</keyword>
<evidence type="ECO:0000313" key="17">
    <source>
        <dbReference type="EMBL" id="KAF4724605.1"/>
    </source>
</evidence>
<comment type="caution">
    <text evidence="17">The sequence shown here is derived from an EMBL/GenBank/DDBJ whole genome shotgun (WGS) entry which is preliminary data.</text>
</comment>
<keyword evidence="5" id="KW-0677">Repeat</keyword>
<dbReference type="FunFam" id="3.20.180.20:FF:000001">
    <property type="entry name" value="Dynein axonemal heavy chain 5"/>
    <property type="match status" value="1"/>
</dbReference>
<evidence type="ECO:0000256" key="5">
    <source>
        <dbReference type="ARBA" id="ARBA00022737"/>
    </source>
</evidence>
<dbReference type="FunFam" id="1.20.140.100:FF:000001">
    <property type="entry name" value="dynein heavy chain 17, axonemal"/>
    <property type="match status" value="1"/>
</dbReference>